<organism evidence="9 10">
    <name type="scientific">Nocardia albiluteola</name>
    <dbReference type="NCBI Taxonomy" id="2842303"/>
    <lineage>
        <taxon>Bacteria</taxon>
        <taxon>Bacillati</taxon>
        <taxon>Actinomycetota</taxon>
        <taxon>Actinomycetes</taxon>
        <taxon>Mycobacteriales</taxon>
        <taxon>Nocardiaceae</taxon>
        <taxon>Nocardia</taxon>
    </lineage>
</organism>
<keyword evidence="3 5" id="KW-0285">Flavoprotein</keyword>
<name>A0ABS6BEL8_9NOCA</name>
<comment type="caution">
    <text evidence="9">The sequence shown here is derived from an EMBL/GenBank/DDBJ whole genome shotgun (WGS) entry which is preliminary data.</text>
</comment>
<dbReference type="EMBL" id="JAHKNI010000026">
    <property type="protein sequence ID" value="MBU3067870.1"/>
    <property type="molecule type" value="Genomic_DNA"/>
</dbReference>
<dbReference type="Proteomes" id="UP000733379">
    <property type="component" value="Unassembled WGS sequence"/>
</dbReference>
<feature type="domain" description="Acyl-CoA dehydrogenase/oxidase C-terminal" evidence="6">
    <location>
        <begin position="215"/>
        <end position="357"/>
    </location>
</feature>
<dbReference type="InterPro" id="IPR009100">
    <property type="entry name" value="AcylCoA_DH/oxidase_NM_dom_sf"/>
</dbReference>
<dbReference type="Pfam" id="PF02770">
    <property type="entry name" value="Acyl-CoA_dh_M"/>
    <property type="match status" value="1"/>
</dbReference>
<dbReference type="Gene3D" id="1.20.140.10">
    <property type="entry name" value="Butyryl-CoA Dehydrogenase, subunit A, domain 3"/>
    <property type="match status" value="1"/>
</dbReference>
<dbReference type="InterPro" id="IPR046373">
    <property type="entry name" value="Acyl-CoA_Oxase/DH_mid-dom_sf"/>
</dbReference>
<dbReference type="SUPFAM" id="SSF47203">
    <property type="entry name" value="Acyl-CoA dehydrogenase C-terminal domain-like"/>
    <property type="match status" value="1"/>
</dbReference>
<dbReference type="PIRSF" id="PIRSF016578">
    <property type="entry name" value="HsaA"/>
    <property type="match status" value="1"/>
</dbReference>
<dbReference type="Gene3D" id="1.10.540.10">
    <property type="entry name" value="Acyl-CoA dehydrogenase/oxidase, N-terminal domain"/>
    <property type="match status" value="1"/>
</dbReference>
<evidence type="ECO:0000256" key="4">
    <source>
        <dbReference type="ARBA" id="ARBA00022827"/>
    </source>
</evidence>
<dbReference type="RefSeq" id="WP_215923951.1">
    <property type="nucleotide sequence ID" value="NZ_JAHKNI010000026.1"/>
</dbReference>
<evidence type="ECO:0000256" key="1">
    <source>
        <dbReference type="ARBA" id="ARBA00001974"/>
    </source>
</evidence>
<feature type="domain" description="Acyl-CoA dehydrogenase/oxidase N-terminal" evidence="8">
    <location>
        <begin position="12"/>
        <end position="103"/>
    </location>
</feature>
<dbReference type="Pfam" id="PF02771">
    <property type="entry name" value="Acyl-CoA_dh_N"/>
    <property type="match status" value="1"/>
</dbReference>
<keyword evidence="4 5" id="KW-0274">FAD</keyword>
<evidence type="ECO:0000259" key="7">
    <source>
        <dbReference type="Pfam" id="PF02770"/>
    </source>
</evidence>
<comment type="cofactor">
    <cofactor evidence="1 5">
        <name>FAD</name>
        <dbReference type="ChEBI" id="CHEBI:57692"/>
    </cofactor>
</comment>
<evidence type="ECO:0000313" key="9">
    <source>
        <dbReference type="EMBL" id="MBU3067870.1"/>
    </source>
</evidence>
<dbReference type="PANTHER" id="PTHR43884:SF19">
    <property type="entry name" value="ACYL-COA DEHYDROGENASE FADE4-RELATED"/>
    <property type="match status" value="1"/>
</dbReference>
<dbReference type="InterPro" id="IPR036250">
    <property type="entry name" value="AcylCo_DH-like_C"/>
</dbReference>
<evidence type="ECO:0000256" key="2">
    <source>
        <dbReference type="ARBA" id="ARBA00009347"/>
    </source>
</evidence>
<dbReference type="InterPro" id="IPR009075">
    <property type="entry name" value="AcylCo_DH/oxidase_C"/>
</dbReference>
<dbReference type="PANTHER" id="PTHR43884">
    <property type="entry name" value="ACYL-COA DEHYDROGENASE"/>
    <property type="match status" value="1"/>
</dbReference>
<evidence type="ECO:0000313" key="10">
    <source>
        <dbReference type="Proteomes" id="UP000733379"/>
    </source>
</evidence>
<accession>A0ABS6BEL8</accession>
<reference evidence="9 10" key="1">
    <citation type="submission" date="2021-06" db="EMBL/GenBank/DDBJ databases">
        <title>Actinomycetes sequencing.</title>
        <authorList>
            <person name="Shan Q."/>
        </authorList>
    </citation>
    <scope>NUCLEOTIDE SEQUENCE [LARGE SCALE GENOMIC DNA]</scope>
    <source>
        <strain evidence="9 10">NEAU-G5</strain>
    </source>
</reference>
<dbReference type="SUPFAM" id="SSF56645">
    <property type="entry name" value="Acyl-CoA dehydrogenase NM domain-like"/>
    <property type="match status" value="1"/>
</dbReference>
<dbReference type="InterPro" id="IPR037069">
    <property type="entry name" value="AcylCoA_DH/ox_N_sf"/>
</dbReference>
<dbReference type="InterPro" id="IPR013786">
    <property type="entry name" value="AcylCoA_DH/ox_N"/>
</dbReference>
<proteinExistence type="inferred from homology"/>
<dbReference type="Pfam" id="PF00441">
    <property type="entry name" value="Acyl-CoA_dh_1"/>
    <property type="match status" value="1"/>
</dbReference>
<evidence type="ECO:0000256" key="3">
    <source>
        <dbReference type="ARBA" id="ARBA00022630"/>
    </source>
</evidence>
<keyword evidence="5" id="KW-0560">Oxidoreductase</keyword>
<protein>
    <submittedName>
        <fullName evidence="9">Acyl-CoA/acyl-ACP dehydrogenase</fullName>
    </submittedName>
</protein>
<evidence type="ECO:0000256" key="5">
    <source>
        <dbReference type="RuleBase" id="RU362125"/>
    </source>
</evidence>
<evidence type="ECO:0000259" key="8">
    <source>
        <dbReference type="Pfam" id="PF02771"/>
    </source>
</evidence>
<comment type="similarity">
    <text evidence="2 5">Belongs to the acyl-CoA dehydrogenase family.</text>
</comment>
<keyword evidence="10" id="KW-1185">Reference proteome</keyword>
<dbReference type="InterPro" id="IPR006091">
    <property type="entry name" value="Acyl-CoA_Oxase/DH_mid-dom"/>
</dbReference>
<feature type="domain" description="Acyl-CoA oxidase/dehydrogenase middle" evidence="7">
    <location>
        <begin position="107"/>
        <end position="197"/>
    </location>
</feature>
<gene>
    <name evidence="9" type="ORF">KO481_40950</name>
</gene>
<evidence type="ECO:0000259" key="6">
    <source>
        <dbReference type="Pfam" id="PF00441"/>
    </source>
</evidence>
<dbReference type="Gene3D" id="2.40.110.10">
    <property type="entry name" value="Butyryl-CoA Dehydrogenase, subunit A, domain 2"/>
    <property type="match status" value="1"/>
</dbReference>
<sequence length="364" mass="37561">MIDVEKVVAAAESDAARWDRDGLPDEMITLAARTGLLGADRPVTFGGAGLDARELGRIAATLGQCCTSLRSLVTVHGMVAAALDRWGTAEQRRAWLPGLTAGEVVAALAATEAGAGTDLAGVATTFEADGADRLVSGHKLWVTFGQVADVFLVLGTADGGLCAALVERDRPGVSVEPVEGQLGLRGARVAHIRFDRVRIPAAQLIAPPGFGLSHVVGTALDHGRFTVAWGCVGIARACLADAAAHAATRVQGGSALAEHQLIRATLGRCWVDVEGAQAICERATEDRIAGSAHALVSTIAAKYAAAHAAAVVGERAVQVLGAAGCAPDSRVGRFYRDAKVMQIIEGAQEVAEVTIGEYVLRGAR</sequence>